<dbReference type="InterPro" id="IPR019133">
    <property type="entry name" value="MIC60"/>
</dbReference>
<dbReference type="PANTHER" id="PTHR15415:SF7">
    <property type="entry name" value="MICOS COMPLEX SUBUNIT MIC60"/>
    <property type="match status" value="1"/>
</dbReference>
<keyword evidence="8" id="KW-0175">Coiled coil</keyword>
<dbReference type="Pfam" id="PF09731">
    <property type="entry name" value="Mitofilin"/>
    <property type="match status" value="1"/>
</dbReference>
<evidence type="ECO:0000256" key="10">
    <source>
        <dbReference type="ARBA" id="ARBA00023136"/>
    </source>
</evidence>
<evidence type="ECO:0000256" key="7">
    <source>
        <dbReference type="ARBA" id="ARBA00022989"/>
    </source>
</evidence>
<sequence>MIGSSLRRHAVSARYGSRRALVLTVRLMQVKPSPTPAQPSKTPLAPKVVVKVPETPQQPPKDVKVKVQENNANPKNKKKFSFTGFLFKTFLVSSALYGATLYAATKNDTVMDFVIDKQLPYYEELIDIIENGSVDDLKKKWDSVSSNVQLPSKEKIEEITYKLEQQGEHLIEKTKKKFGGSHPQRESAKASGYITPTEQLQRPVEIETVSNVTEKLPQITLKEGPKSFADDTVKATILSFNELISLIDASSIGPQKDVLIKSINENINNLSAKLSSLNSSFEEELQAKLKKSQTELLSSYTQKELELTQNLLDQYNYEKTELDKKYLAKLSKEVDAAKEAISQAAVNATSMVRVEQTKRFEKMVKDKIDTERNGRLQNLENVNSRLEELEAFALSLENQITASSSKTLIQRSLSNVKSLLFNTKEETQAKLFKPYVQELEKSSSKADDEVISLALAELKPLLNGESSQSILTIPQLLTAWEQLTPELRSASLLPPNAGLLGHLASAIFSKLLLPVKGAKPQGKDIESVIGRVEQSLTRGDLDVAVEEVANLKGWTRKLADDWVREGRKRLEAEFLVSLIDTEAKIL</sequence>
<evidence type="ECO:0000256" key="6">
    <source>
        <dbReference type="ARBA" id="ARBA00022946"/>
    </source>
</evidence>
<evidence type="ECO:0000256" key="3">
    <source>
        <dbReference type="ARBA" id="ARBA00018116"/>
    </source>
</evidence>
<comment type="subcellular location">
    <subcellularLocation>
        <location evidence="1 12">Mitochondrion inner membrane</location>
        <topology evidence="1 12">Single-pass membrane protein</topology>
    </subcellularLocation>
</comment>
<evidence type="ECO:0000256" key="2">
    <source>
        <dbReference type="ARBA" id="ARBA00010877"/>
    </source>
</evidence>
<evidence type="ECO:0000256" key="8">
    <source>
        <dbReference type="ARBA" id="ARBA00023054"/>
    </source>
</evidence>
<evidence type="ECO:0000313" key="14">
    <source>
        <dbReference type="Proteomes" id="UP000182259"/>
    </source>
</evidence>
<keyword evidence="4 12" id="KW-0812">Transmembrane</keyword>
<keyword evidence="10 12" id="KW-0472">Membrane</keyword>
<feature type="transmembrane region" description="Helical" evidence="12">
    <location>
        <begin position="85"/>
        <end position="104"/>
    </location>
</feature>
<evidence type="ECO:0000256" key="5">
    <source>
        <dbReference type="ARBA" id="ARBA00022792"/>
    </source>
</evidence>
<dbReference type="GO" id="GO:0061617">
    <property type="term" value="C:MICOS complex"/>
    <property type="evidence" value="ECO:0007669"/>
    <property type="project" value="TreeGrafter"/>
</dbReference>
<comment type="function">
    <text evidence="11">Component of the MICOS complex, a large protein complex of the mitochondrial inner membrane that plays crucial roles in the maintenance of crista junctions, inner membrane architecture, and formation of contact sites to the outer membrane. Plays a role in keeping cristae membranes connected to the inner boundary membrane. Also promotes protein import via the mitochondrial intermembrane space assembly (MIA) pathway.</text>
</comment>
<gene>
    <name evidence="13" type="ORF">SAMEA4029009_CIC11G00000001804</name>
</gene>
<evidence type="ECO:0000256" key="4">
    <source>
        <dbReference type="ARBA" id="ARBA00022692"/>
    </source>
</evidence>
<comment type="similarity">
    <text evidence="2 12">Belongs to the MICOS complex subunit Mic60 family.</text>
</comment>
<evidence type="ECO:0000313" key="13">
    <source>
        <dbReference type="EMBL" id="SGZ57945.1"/>
    </source>
</evidence>
<dbReference type="GO" id="GO:0042407">
    <property type="term" value="P:cristae formation"/>
    <property type="evidence" value="ECO:0007669"/>
    <property type="project" value="TreeGrafter"/>
</dbReference>
<proteinExistence type="inferred from homology"/>
<keyword evidence="6" id="KW-0809">Transit peptide</keyword>
<keyword evidence="7 12" id="KW-1133">Transmembrane helix</keyword>
<organism evidence="13 14">
    <name type="scientific">Sungouiella intermedia</name>
    <dbReference type="NCBI Taxonomy" id="45354"/>
    <lineage>
        <taxon>Eukaryota</taxon>
        <taxon>Fungi</taxon>
        <taxon>Dikarya</taxon>
        <taxon>Ascomycota</taxon>
        <taxon>Saccharomycotina</taxon>
        <taxon>Pichiomycetes</taxon>
        <taxon>Metschnikowiaceae</taxon>
        <taxon>Sungouiella</taxon>
    </lineage>
</organism>
<dbReference type="Proteomes" id="UP000182259">
    <property type="component" value="Chromosome VI"/>
</dbReference>
<evidence type="ECO:0000256" key="9">
    <source>
        <dbReference type="ARBA" id="ARBA00023128"/>
    </source>
</evidence>
<keyword evidence="5 12" id="KW-0999">Mitochondrion inner membrane</keyword>
<keyword evidence="9 12" id="KW-0496">Mitochondrion</keyword>
<evidence type="ECO:0000256" key="11">
    <source>
        <dbReference type="ARBA" id="ARBA00025571"/>
    </source>
</evidence>
<dbReference type="PANTHER" id="PTHR15415">
    <property type="entry name" value="MITOFILIN"/>
    <property type="match status" value="1"/>
</dbReference>
<dbReference type="AlphaFoldDB" id="A0A1L0C2X9"/>
<protein>
    <recommendedName>
        <fullName evidence="3 12">MICOS complex subunit MIC60</fullName>
    </recommendedName>
    <alternativeName>
        <fullName evidence="12">Mitofilin</fullName>
    </alternativeName>
</protein>
<name>A0A1L0C2X9_9ASCO</name>
<evidence type="ECO:0000256" key="1">
    <source>
        <dbReference type="ARBA" id="ARBA00004434"/>
    </source>
</evidence>
<evidence type="ECO:0000256" key="12">
    <source>
        <dbReference type="RuleBase" id="RU363000"/>
    </source>
</evidence>
<reference evidence="13 14" key="1">
    <citation type="submission" date="2016-10" db="EMBL/GenBank/DDBJ databases">
        <authorList>
            <person name="de Groot N.N."/>
        </authorList>
    </citation>
    <scope>NUCLEOTIDE SEQUENCE [LARGE SCALE GENOMIC DNA]</scope>
    <source>
        <strain evidence="13 14">PYCC 4715</strain>
    </source>
</reference>
<accession>A0A1L0C2X9</accession>
<dbReference type="EMBL" id="LT635769">
    <property type="protein sequence ID" value="SGZ57945.1"/>
    <property type="molecule type" value="Genomic_DNA"/>
</dbReference>
<comment type="subunit">
    <text evidence="12">Component of the mitochondrial contact site and cristae organizing system (MICOS) complex.</text>
</comment>